<organism evidence="4 5">
    <name type="scientific">Helicobacter gastrofelis</name>
    <dbReference type="NCBI Taxonomy" id="2849642"/>
    <lineage>
        <taxon>Bacteria</taxon>
        <taxon>Pseudomonadati</taxon>
        <taxon>Campylobacterota</taxon>
        <taxon>Epsilonproteobacteria</taxon>
        <taxon>Campylobacterales</taxon>
        <taxon>Helicobacteraceae</taxon>
        <taxon>Helicobacter</taxon>
    </lineage>
</organism>
<accession>A0ABN6I8T4</accession>
<dbReference type="InterPro" id="IPR036388">
    <property type="entry name" value="WH-like_DNA-bd_sf"/>
</dbReference>
<evidence type="ECO:0000259" key="3">
    <source>
        <dbReference type="Pfam" id="PF01051"/>
    </source>
</evidence>
<dbReference type="Proteomes" id="UP000826146">
    <property type="component" value="Plasmid pNHP190012_1"/>
</dbReference>
<comment type="similarity">
    <text evidence="1">Belongs to the initiator RepB protein family.</text>
</comment>
<evidence type="ECO:0000256" key="2">
    <source>
        <dbReference type="SAM" id="MobiDB-lite"/>
    </source>
</evidence>
<keyword evidence="4" id="KW-0614">Plasmid</keyword>
<name>A0ABN6I8T4_9HELI</name>
<dbReference type="RefSeq" id="WP_221272639.1">
    <property type="nucleotide sequence ID" value="NZ_AP024820.1"/>
</dbReference>
<keyword evidence="5" id="KW-1185">Reference proteome</keyword>
<gene>
    <name evidence="4" type="ORF">NHP190012_16530</name>
</gene>
<dbReference type="InterPro" id="IPR000525">
    <property type="entry name" value="Initiator_Rep_WH1"/>
</dbReference>
<dbReference type="Pfam" id="PF01051">
    <property type="entry name" value="Rep3_N"/>
    <property type="match status" value="1"/>
</dbReference>
<dbReference type="EMBL" id="AP024820">
    <property type="protein sequence ID" value="BCZ20011.1"/>
    <property type="molecule type" value="Genomic_DNA"/>
</dbReference>
<protein>
    <recommendedName>
        <fullName evidence="3">Initiator Rep protein WH1 domain-containing protein</fullName>
    </recommendedName>
</protein>
<feature type="domain" description="Initiator Rep protein WH1" evidence="3">
    <location>
        <begin position="184"/>
        <end position="333"/>
    </location>
</feature>
<evidence type="ECO:0000313" key="5">
    <source>
        <dbReference type="Proteomes" id="UP000826146"/>
    </source>
</evidence>
<sequence length="701" mass="80886">MDKEHPLCKQLRTLRDKLDAIIYLEIKHTKDSVKLNQITTQKSKVVQEIATIVIANKWDGDETGGINTSPWAKECLTAMANTLNKLQELLDKTNNQQLKQNIKEDLKEVVNNISIILTSWFNDPTEVLPYTMLSLVTAQTQPQQLTKEEAPQPQPQETLQEQPQEPAKVPVLYKDINMHNPGQVAYHNDMYKVEMGNLGALESNLLFSIFNIVKQQGDTIVHFDLQGIKTLIGIPNIQHSRVSKIVKEVWNKIKVANFWILLPRRDENHLLFRTFAINYYDDAKTKVKDIEIQVNHPHFTYLLNALKGNFTNFQLQKFLTIKGKYAKSLFRLIERFKDKVVNGFITINAYKNDFQGFCNYMGIPKDYEVCHVDNRVLVPACKELAYTQDEIKERAEKMRLLDQRIYSSITYRKIKTGRGGKVTGIVFKVIPNPKTIAEQEARQNALKARQTKSSVLDALMQDYKENKAYHKHFSKEDVKTLKGLINSTGKLAIDNPEHIFKAVRLVDIYPAKTRKWIAVHFEVLGNDKRDLDMAGHVALNDNHKWQYFEKPKKWEGHFVAVFEDIDQFIKDFKRGGDSDTTQKLVVLEAQIPTPQTPQEIPSSTLQQESPKARTQEVIRTELETLRTYHGQIVDLHTPDHIFIKVLLKDILHYPTGHIKVLFKITAQEQKVVQAELEWAKKCPNFLKTLKNTPNTLPLQSY</sequence>
<feature type="region of interest" description="Disordered" evidence="2">
    <location>
        <begin position="142"/>
        <end position="165"/>
    </location>
</feature>
<dbReference type="InterPro" id="IPR036390">
    <property type="entry name" value="WH_DNA-bd_sf"/>
</dbReference>
<proteinExistence type="inferred from homology"/>
<dbReference type="Pfam" id="PF21205">
    <property type="entry name" value="Rep3_C"/>
    <property type="match status" value="1"/>
</dbReference>
<feature type="compositionally biased region" description="Low complexity" evidence="2">
    <location>
        <begin position="155"/>
        <end position="165"/>
    </location>
</feature>
<evidence type="ECO:0000313" key="4">
    <source>
        <dbReference type="EMBL" id="BCZ20011.1"/>
    </source>
</evidence>
<reference evidence="4 5" key="1">
    <citation type="submission" date="2021-07" db="EMBL/GenBank/DDBJ databases">
        <title>Novel Helicobacter sp. Isolated from a cat.</title>
        <authorList>
            <person name="Rimbara E."/>
            <person name="Suzuki M."/>
        </authorList>
    </citation>
    <scope>NUCLEOTIDE SEQUENCE [LARGE SCALE GENOMIC DNA]</scope>
    <source>
        <strain evidence="5">NHP19-012</strain>
        <plasmid evidence="4 5">pNHP190012_1</plasmid>
    </source>
</reference>
<evidence type="ECO:0000256" key="1">
    <source>
        <dbReference type="ARBA" id="ARBA00038283"/>
    </source>
</evidence>
<dbReference type="Gene3D" id="1.10.10.10">
    <property type="entry name" value="Winged helix-like DNA-binding domain superfamily/Winged helix DNA-binding domain"/>
    <property type="match status" value="2"/>
</dbReference>
<dbReference type="SUPFAM" id="SSF46785">
    <property type="entry name" value="Winged helix' DNA-binding domain"/>
    <property type="match status" value="1"/>
</dbReference>
<geneLocation type="plasmid" evidence="4 5">
    <name>pNHP190012_1</name>
</geneLocation>